<protein>
    <submittedName>
        <fullName evidence="1">Uncharacterized protein</fullName>
    </submittedName>
</protein>
<evidence type="ECO:0000313" key="1">
    <source>
        <dbReference type="EMBL" id="CBH98613.1"/>
    </source>
</evidence>
<reference evidence="1" key="1">
    <citation type="submission" date="2009-10" db="EMBL/GenBank/DDBJ databases">
        <title>Diversity of trophic interactions inside an arsenic-rich microbial ecosystem.</title>
        <authorList>
            <person name="Bertin P.N."/>
            <person name="Heinrich-Salmeron A."/>
            <person name="Pelletier E."/>
            <person name="Goulhen-Chollet F."/>
            <person name="Arsene-Ploetze F."/>
            <person name="Gallien S."/>
            <person name="Calteau A."/>
            <person name="Vallenet D."/>
            <person name="Casiot C."/>
            <person name="Chane-Woon-Ming B."/>
            <person name="Giloteaux L."/>
            <person name="Barakat M."/>
            <person name="Bonnefoy V."/>
            <person name="Bruneel O."/>
            <person name="Chandler M."/>
            <person name="Cleiss J."/>
            <person name="Duran R."/>
            <person name="Elbaz-Poulichet F."/>
            <person name="Fonknechten N."/>
            <person name="Lauga B."/>
            <person name="Mornico D."/>
            <person name="Ortet P."/>
            <person name="Schaeffer C."/>
            <person name="Siguier P."/>
            <person name="Alexander Thil Smith A."/>
            <person name="Van Dorsselaer A."/>
            <person name="Weissenbach J."/>
            <person name="Medigue C."/>
            <person name="Le Paslier D."/>
        </authorList>
    </citation>
    <scope>NUCLEOTIDE SEQUENCE</scope>
</reference>
<accession>E6PUK6</accession>
<comment type="caution">
    <text evidence="1">The sequence shown here is derived from an EMBL/GenBank/DDBJ whole genome shotgun (WGS) entry which is preliminary data.</text>
</comment>
<sequence>MDFHSIMGRFSRAPPDAPCNRMPGCSLATDARHQARAAMGFSRTKTGFIKARDIPHKVLQMKVKITPDRNLGFLESADGFSLVLAFDAHFGKSPR</sequence>
<proteinExistence type="predicted"/>
<name>E6PUK6_9ZZZZ</name>
<dbReference type="EMBL" id="CABM01000058">
    <property type="protein sequence ID" value="CBH98613.1"/>
    <property type="molecule type" value="Genomic_DNA"/>
</dbReference>
<gene>
    <name evidence="1" type="ORF">CARN2_4095</name>
</gene>
<dbReference type="AlphaFoldDB" id="E6PUK6"/>
<organism evidence="1">
    <name type="scientific">mine drainage metagenome</name>
    <dbReference type="NCBI Taxonomy" id="410659"/>
    <lineage>
        <taxon>unclassified sequences</taxon>
        <taxon>metagenomes</taxon>
        <taxon>ecological metagenomes</taxon>
    </lineage>
</organism>